<dbReference type="EMBL" id="PP965494">
    <property type="protein sequence ID" value="XCO00003.1"/>
    <property type="molecule type" value="Genomic_DNA"/>
</dbReference>
<protein>
    <submittedName>
        <fullName evidence="1">Uncharacterized protein</fullName>
    </submittedName>
</protein>
<evidence type="ECO:0000313" key="1">
    <source>
        <dbReference type="EMBL" id="XCO00003.1"/>
    </source>
</evidence>
<name>A0AAU8MH74_9CAUD</name>
<accession>A0AAU8MH74</accession>
<reference evidence="1" key="1">
    <citation type="submission" date="2024-06" db="EMBL/GenBank/DDBJ databases">
        <title>Intestivirid acquisition increases across infancy in a wild primate population.</title>
        <authorList>
            <person name="Schneider-Creas I.A."/>
            <person name="Moya I.L."/>
            <person name="Chiou K.L."/>
            <person name="Baniel A."/>
            <person name="Azanaw Haile A."/>
            <person name="Kebede F."/>
            <person name="Abebe B."/>
            <person name="Snyder-Mackler N."/>
            <person name="Varsani A."/>
        </authorList>
    </citation>
    <scope>NUCLEOTIDE SEQUENCE</scope>
    <source>
        <strain evidence="1">Int_RNL_2017_0055_MCB</strain>
    </source>
</reference>
<organism evidence="1">
    <name type="scientific">Geladintestivirus 4</name>
    <dbReference type="NCBI Taxonomy" id="3233136"/>
    <lineage>
        <taxon>Viruses</taxon>
        <taxon>Duplodnaviria</taxon>
        <taxon>Heunggongvirae</taxon>
        <taxon>Uroviricota</taxon>
        <taxon>Caudoviricetes</taxon>
        <taxon>Crassvirales</taxon>
    </lineage>
</organism>
<proteinExistence type="predicted"/>
<sequence>MNEVKEESGNGTAITVRHEDVSTGLHVFNLLDEKQLANAEVFLKKIIATDKGGIKSVNEGLAVLMRAQDLRLPFSTCIEHIHVINGKTGIDVHIVKSLLLRAGIVWKCSKDYVPQYKYTDGNSVYDETLLPEYCVKCRTKSEAEAKTNDEVIGVYPLRYYADLKGHVYTEFEINDKCVICLNKIQAIKVANEGKFPVVRVSAQPTDYVTEYEFTRYQRIYGRIVETHTTSHFSYVDAANADLFTKDTFKKYPRIMIGHRAFMYGARDIGADVLMGCMSDDELAEVVDNSVTNADDFVNVEELTPTNN</sequence>